<accession>A0A2P2I8U6</accession>
<comment type="similarity">
    <text evidence="1">Belongs to the MEMO1 family.</text>
</comment>
<name>A0A2P2I8U6_9CRUS</name>
<dbReference type="InterPro" id="IPR002737">
    <property type="entry name" value="MEMO1_fam"/>
</dbReference>
<dbReference type="AlphaFoldDB" id="A0A2P2I8U6"/>
<evidence type="ECO:0000256" key="2">
    <source>
        <dbReference type="SAM" id="MobiDB-lite"/>
    </source>
</evidence>
<reference evidence="3" key="1">
    <citation type="journal article" date="2018" name="Biosci. Biotechnol. Biochem.">
        <title>Polysaccharide hydrolase of the hadal zone amphipods Hirondellea gigas.</title>
        <authorList>
            <person name="Kobayashi H."/>
            <person name="Nagahama T."/>
            <person name="Arai W."/>
            <person name="Sasagawa Y."/>
            <person name="Umeda M."/>
            <person name="Hayashi T."/>
            <person name="Nikaido I."/>
            <person name="Watanabe H."/>
            <person name="Oguri K."/>
            <person name="Kitazato H."/>
            <person name="Fujioka K."/>
            <person name="Kido Y."/>
            <person name="Takami H."/>
        </authorList>
    </citation>
    <scope>NUCLEOTIDE SEQUENCE</scope>
    <source>
        <tissue evidence="3">Whole body</tissue>
    </source>
</reference>
<dbReference type="HAMAP" id="MF_00055">
    <property type="entry name" value="MEMO1"/>
    <property type="match status" value="1"/>
</dbReference>
<dbReference type="NCBIfam" id="TIGR04336">
    <property type="entry name" value="AmmeMemoSam_B"/>
    <property type="match status" value="1"/>
</dbReference>
<dbReference type="PANTHER" id="PTHR11060">
    <property type="entry name" value="PROTEIN MEMO1"/>
    <property type="match status" value="1"/>
</dbReference>
<dbReference type="PANTHER" id="PTHR11060:SF0">
    <property type="entry name" value="PROTEIN MEMO1"/>
    <property type="match status" value="1"/>
</dbReference>
<dbReference type="EMBL" id="IACF01004859">
    <property type="protein sequence ID" value="LAB70447.1"/>
    <property type="molecule type" value="mRNA"/>
</dbReference>
<protein>
    <submittedName>
        <fullName evidence="3">Protein MEMO1</fullName>
    </submittedName>
</protein>
<organism evidence="3">
    <name type="scientific">Hirondellea gigas</name>
    <dbReference type="NCBI Taxonomy" id="1518452"/>
    <lineage>
        <taxon>Eukaryota</taxon>
        <taxon>Metazoa</taxon>
        <taxon>Ecdysozoa</taxon>
        <taxon>Arthropoda</taxon>
        <taxon>Crustacea</taxon>
        <taxon>Multicrustacea</taxon>
        <taxon>Malacostraca</taxon>
        <taxon>Eumalacostraca</taxon>
        <taxon>Peracarida</taxon>
        <taxon>Amphipoda</taxon>
        <taxon>Amphilochidea</taxon>
        <taxon>Lysianassida</taxon>
        <taxon>Lysianassidira</taxon>
        <taxon>Lysianassoidea</taxon>
        <taxon>Lysianassidae</taxon>
        <taxon>Hirondellea</taxon>
    </lineage>
</organism>
<sequence>MSSKQKERAASHAGSWYSDEAPELERQLDRWLSQVEVRHGPARAIIAPHAGYRYSGAVSAYAFRQISPVLVKRIFILGPSHHVRLGGCALTSLREYATPLYSLVVDQQVCAELYATGHFETMSVTADEEEHSIEMMLPFIARVMDRFRDQVTIVPILVGSLTVEREAMYGRVMSHYLADPTCLFVISSDFCHWGQRFRYTPQLDRNSFNGPIYRWIQELDQQGMDLIEAQSTSGFSDYLKKTGNTICGRHPISVLLQAMSYLQRQQQQLHQQSSSGGSSSGGSSNSSSPGPPILEMKLKFLQYAQSNNCSSNSDSSVSYAAAALTMH</sequence>
<feature type="compositionally biased region" description="Low complexity" evidence="2">
    <location>
        <begin position="267"/>
        <end position="288"/>
    </location>
</feature>
<evidence type="ECO:0000313" key="3">
    <source>
        <dbReference type="EMBL" id="LAB70447.1"/>
    </source>
</evidence>
<evidence type="ECO:0000256" key="1">
    <source>
        <dbReference type="ARBA" id="ARBA00006315"/>
    </source>
</evidence>
<dbReference type="CDD" id="cd07361">
    <property type="entry name" value="MEMO_like"/>
    <property type="match status" value="1"/>
</dbReference>
<proteinExistence type="evidence at transcript level"/>
<feature type="region of interest" description="Disordered" evidence="2">
    <location>
        <begin position="267"/>
        <end position="291"/>
    </location>
</feature>
<dbReference type="Gene3D" id="3.40.830.10">
    <property type="entry name" value="LigB-like"/>
    <property type="match status" value="1"/>
</dbReference>
<dbReference type="Pfam" id="PF01875">
    <property type="entry name" value="Memo"/>
    <property type="match status" value="1"/>
</dbReference>